<keyword evidence="2" id="KW-1185">Reference proteome</keyword>
<dbReference type="EMBL" id="JRKL02001309">
    <property type="protein sequence ID" value="KAF3964814.1"/>
    <property type="molecule type" value="Genomic_DNA"/>
</dbReference>
<gene>
    <name evidence="1" type="ORF">CMV_010941</name>
</gene>
<dbReference type="Proteomes" id="UP000737018">
    <property type="component" value="Unassembled WGS sequence"/>
</dbReference>
<accession>A0A8J4VXD0</accession>
<reference evidence="1" key="1">
    <citation type="submission" date="2020-03" db="EMBL/GenBank/DDBJ databases">
        <title>Castanea mollissima Vanexum genome sequencing.</title>
        <authorList>
            <person name="Staton M."/>
        </authorList>
    </citation>
    <scope>NUCLEOTIDE SEQUENCE</scope>
    <source>
        <tissue evidence="1">Leaf</tissue>
    </source>
</reference>
<organism evidence="1 2">
    <name type="scientific">Castanea mollissima</name>
    <name type="common">Chinese chestnut</name>
    <dbReference type="NCBI Taxonomy" id="60419"/>
    <lineage>
        <taxon>Eukaryota</taxon>
        <taxon>Viridiplantae</taxon>
        <taxon>Streptophyta</taxon>
        <taxon>Embryophyta</taxon>
        <taxon>Tracheophyta</taxon>
        <taxon>Spermatophyta</taxon>
        <taxon>Magnoliopsida</taxon>
        <taxon>eudicotyledons</taxon>
        <taxon>Gunneridae</taxon>
        <taxon>Pentapetalae</taxon>
        <taxon>rosids</taxon>
        <taxon>fabids</taxon>
        <taxon>Fagales</taxon>
        <taxon>Fagaceae</taxon>
        <taxon>Castanea</taxon>
    </lineage>
</organism>
<dbReference type="AlphaFoldDB" id="A0A8J4VXD0"/>
<comment type="caution">
    <text evidence="1">The sequence shown here is derived from an EMBL/GenBank/DDBJ whole genome shotgun (WGS) entry which is preliminary data.</text>
</comment>
<name>A0A8J4VXD0_9ROSI</name>
<evidence type="ECO:0000313" key="1">
    <source>
        <dbReference type="EMBL" id="KAF3964814.1"/>
    </source>
</evidence>
<protein>
    <submittedName>
        <fullName evidence="1">Uncharacterized protein</fullName>
    </submittedName>
</protein>
<sequence>MVIYMDSSVAVDIVESVFDELSLLLPLPLEPVYFLPVLFIQYGSSPLKQNSNVFMLRAHAISLSHDLMTVNRGMVDKIGIFK</sequence>
<evidence type="ECO:0000313" key="2">
    <source>
        <dbReference type="Proteomes" id="UP000737018"/>
    </source>
</evidence>
<proteinExistence type="predicted"/>